<gene>
    <name evidence="2" type="ORF">EYR41_008502</name>
</gene>
<sequence length="210" mass="23735">MHVSRRRAARNLGNVPFPPSHGRTQPKRSKRRCDAEGFLSVQSMAVGPQLRQGKAQTPVHCTVYGVLKEGQYVHPVHATLHSLTRFTSFCIIQKKGGSFLTVSILPSCKIIKLLHFRDNTYMISSKDTFQLLTLIYNNPFNHIARQQSTTKLTGNIDDRETSKNRGPRIYSSNSGLNVQGPYYIHRGPASKKLGICRSYIFQTARRIHTI</sequence>
<dbReference type="EMBL" id="SOZJ01000005">
    <property type="protein sequence ID" value="TGJ66913.1"/>
    <property type="molecule type" value="Genomic_DNA"/>
</dbReference>
<dbReference type="Proteomes" id="UP000297595">
    <property type="component" value="Unassembled WGS sequence"/>
</dbReference>
<proteinExistence type="predicted"/>
<evidence type="ECO:0000313" key="2">
    <source>
        <dbReference type="EMBL" id="TGJ66913.1"/>
    </source>
</evidence>
<feature type="region of interest" description="Disordered" evidence="1">
    <location>
        <begin position="1"/>
        <end position="31"/>
    </location>
</feature>
<protein>
    <submittedName>
        <fullName evidence="2">Uncharacterized protein</fullName>
    </submittedName>
</protein>
<accession>A0A8H2DXS4</accession>
<dbReference type="AlphaFoldDB" id="A0A8H2DXS4"/>
<comment type="caution">
    <text evidence="2">The sequence shown here is derived from an EMBL/GenBank/DDBJ whole genome shotgun (WGS) entry which is preliminary data.</text>
</comment>
<organism evidence="2 3">
    <name type="scientific">Orbilia oligospora</name>
    <name type="common">Nematode-trapping fungus</name>
    <name type="synonym">Arthrobotrys oligospora</name>
    <dbReference type="NCBI Taxonomy" id="2813651"/>
    <lineage>
        <taxon>Eukaryota</taxon>
        <taxon>Fungi</taxon>
        <taxon>Dikarya</taxon>
        <taxon>Ascomycota</taxon>
        <taxon>Pezizomycotina</taxon>
        <taxon>Orbiliomycetes</taxon>
        <taxon>Orbiliales</taxon>
        <taxon>Orbiliaceae</taxon>
        <taxon>Orbilia</taxon>
    </lineage>
</organism>
<reference evidence="2 3" key="1">
    <citation type="submission" date="2019-03" db="EMBL/GenBank/DDBJ databases">
        <title>Nematode-trapping fungi genome.</title>
        <authorList>
            <person name="Vidal-Diez De Ulzurrun G."/>
        </authorList>
    </citation>
    <scope>NUCLEOTIDE SEQUENCE [LARGE SCALE GENOMIC DNA]</scope>
    <source>
        <strain evidence="2 3">TWF154</strain>
    </source>
</reference>
<name>A0A8H2DXS4_ORBOL</name>
<evidence type="ECO:0000256" key="1">
    <source>
        <dbReference type="SAM" id="MobiDB-lite"/>
    </source>
</evidence>
<evidence type="ECO:0000313" key="3">
    <source>
        <dbReference type="Proteomes" id="UP000297595"/>
    </source>
</evidence>